<feature type="region of interest" description="Disordered" evidence="1">
    <location>
        <begin position="318"/>
        <end position="374"/>
    </location>
</feature>
<gene>
    <name evidence="5" type="ORF">P5673_020501</name>
</gene>
<organism evidence="5 6">
    <name type="scientific">Acropora cervicornis</name>
    <name type="common">Staghorn coral</name>
    <dbReference type="NCBI Taxonomy" id="6130"/>
    <lineage>
        <taxon>Eukaryota</taxon>
        <taxon>Metazoa</taxon>
        <taxon>Cnidaria</taxon>
        <taxon>Anthozoa</taxon>
        <taxon>Hexacorallia</taxon>
        <taxon>Scleractinia</taxon>
        <taxon>Astrocoeniina</taxon>
        <taxon>Acroporidae</taxon>
        <taxon>Acropora</taxon>
    </lineage>
</organism>
<feature type="transmembrane region" description="Helical" evidence="2">
    <location>
        <begin position="409"/>
        <end position="433"/>
    </location>
</feature>
<dbReference type="AlphaFoldDB" id="A0AAD9V157"/>
<keyword evidence="3" id="KW-0732">Signal</keyword>
<evidence type="ECO:0000259" key="4">
    <source>
        <dbReference type="PROSITE" id="PS50228"/>
    </source>
</evidence>
<sequence>MNFFQPLAFLVKIIVVILVLKMSFRVNNGEVQVVQMERPSAKTICQGKTVKFKCENSSLVIVIYAATYGRSKDGYTICPFDDEVDPSVRRMNDIADNNSIPCPERNVTLDTMRLCDFKRRCVVTANETYFGNPCKGVYKYLIIIYSCDEKHKSKPRTPPFFTPPTITDYYTSPTPSTGKKPMTTGTTPTRKTKLTKRKITRTSNNTFRKSTARTTKVPKVTKRTSSPTPLAKTTLKRPVFISRTRTNSSETVKSTNPTKSAVVSKHKTTKTFHPKTATKPNAVSKAVRTAKSTVLTPGVSEPVAHTNSTVVTTERHKVIQTSTESTGLPITIPENRNNFTNSTVPVKTTRNPGYGPGSDNNLKHGSRPTSSGVSSGIPVVMPQKGQAAVMGVAGSLYLGFLHMKENKTAYVTVFILSAFGAALLMIGVAVFFVTAGKKKEFIKLDVMHRPKRYIALPKATKQSNQNGQGPAKEGKGLDDPDRSVQRKGPEVVFTAQDVNNQVKKEFSIGRFTGTENGTVHKGEPASIQVNPMFKSGNNNNNNNKPSIVITDQPQLTDTSSSLPSTPARSHIPFDPRTGTAKRTRANSTGNVAKSHHKLPDVGLINNDEEKECLPRHLSAGNVSHPHRPVANFDNASPQGSSANTLPNHRSGPSGDSFYPSMARNTTFLQPAGGAPLTTAKGPSVVVNNLYLQHSPERSSPNDAALNQYPASSSTLNHSQQNQDCVSLQYGSLRQSARASPIVPKRADSYYQTNPSDMSGKTKSLHATRNSSPMKMTTSQRQTVPETTTPYSSHRETQNSMRKNNDIKGSNDAGFNITTNPNFSGKPEDIWRKSKESQLGQSKLVSGSYPGSDPNSIAGGISQHRGISSEASVLQHENASKGTLRAPSLGELLSPLDALPDAHSNNPSLRSSELYYGNSNSTTTPLQSFQPPPPEMPTDSSEDDLFSIVAKGTYSSAVPSPFMRHTSGKASLKREGKNTNKHDYVVVPSGDGSTAV</sequence>
<proteinExistence type="predicted"/>
<name>A0AAD9V157_ACRCE</name>
<reference evidence="5" key="2">
    <citation type="journal article" date="2023" name="Science">
        <title>Genomic signatures of disease resistance in endangered staghorn corals.</title>
        <authorList>
            <person name="Vollmer S.V."/>
            <person name="Selwyn J.D."/>
            <person name="Despard B.A."/>
            <person name="Roesel C.L."/>
        </authorList>
    </citation>
    <scope>NUCLEOTIDE SEQUENCE</scope>
    <source>
        <strain evidence="5">K2</strain>
    </source>
</reference>
<feature type="region of interest" description="Disordered" evidence="1">
    <location>
        <begin position="618"/>
        <end position="661"/>
    </location>
</feature>
<feature type="compositionally biased region" description="Polar residues" evidence="1">
    <location>
        <begin position="319"/>
        <end position="351"/>
    </location>
</feature>
<feature type="compositionally biased region" description="Basic and acidic residues" evidence="1">
    <location>
        <begin position="825"/>
        <end position="835"/>
    </location>
</feature>
<feature type="compositionally biased region" description="Basic and acidic residues" evidence="1">
    <location>
        <begin position="472"/>
        <end position="484"/>
    </location>
</feature>
<feature type="transmembrane region" description="Helical" evidence="2">
    <location>
        <begin position="387"/>
        <end position="403"/>
    </location>
</feature>
<feature type="compositionally biased region" description="Low complexity" evidence="1">
    <location>
        <begin position="163"/>
        <end position="189"/>
    </location>
</feature>
<feature type="region of interest" description="Disordered" evidence="1">
    <location>
        <begin position="246"/>
        <end position="280"/>
    </location>
</feature>
<dbReference type="Proteomes" id="UP001249851">
    <property type="component" value="Unassembled WGS sequence"/>
</dbReference>
<feature type="region of interest" description="Disordered" evidence="1">
    <location>
        <begin position="956"/>
        <end position="995"/>
    </location>
</feature>
<evidence type="ECO:0000313" key="5">
    <source>
        <dbReference type="EMBL" id="KAK2557386.1"/>
    </source>
</evidence>
<feature type="compositionally biased region" description="Polar residues" evidence="1">
    <location>
        <begin position="246"/>
        <end position="261"/>
    </location>
</feature>
<dbReference type="PROSITE" id="PS50228">
    <property type="entry name" value="SUEL_LECTIN"/>
    <property type="match status" value="1"/>
</dbReference>
<feature type="region of interest" description="Disordered" evidence="1">
    <location>
        <begin position="455"/>
        <end position="484"/>
    </location>
</feature>
<feature type="region of interest" description="Disordered" evidence="1">
    <location>
        <begin position="694"/>
        <end position="719"/>
    </location>
</feature>
<feature type="region of interest" description="Disordered" evidence="1">
    <location>
        <begin position="554"/>
        <end position="605"/>
    </location>
</feature>
<dbReference type="GO" id="GO:0030246">
    <property type="term" value="F:carbohydrate binding"/>
    <property type="evidence" value="ECO:0007669"/>
    <property type="project" value="InterPro"/>
</dbReference>
<feature type="region of interest" description="Disordered" evidence="1">
    <location>
        <begin position="156"/>
        <end position="193"/>
    </location>
</feature>
<feature type="compositionally biased region" description="Polar residues" evidence="1">
    <location>
        <begin position="633"/>
        <end position="647"/>
    </location>
</feature>
<feature type="region of interest" description="Disordered" evidence="1">
    <location>
        <begin position="896"/>
        <end position="941"/>
    </location>
</feature>
<dbReference type="InterPro" id="IPR000922">
    <property type="entry name" value="Lectin_gal-bd_dom"/>
</dbReference>
<dbReference type="CDD" id="cd22829">
    <property type="entry name" value="Gal_Rha_Lectin_EVA1_EVA1C_rpt2"/>
    <property type="match status" value="1"/>
</dbReference>
<feature type="compositionally biased region" description="Low complexity" evidence="1">
    <location>
        <begin position="555"/>
        <end position="566"/>
    </location>
</feature>
<dbReference type="InterPro" id="IPR043159">
    <property type="entry name" value="Lectin_gal-bd_sf"/>
</dbReference>
<keyword evidence="2" id="KW-0472">Membrane</keyword>
<keyword evidence="6" id="KW-1185">Reference proteome</keyword>
<keyword evidence="2" id="KW-0812">Transmembrane</keyword>
<feature type="region of interest" description="Disordered" evidence="1">
    <location>
        <begin position="529"/>
        <end position="548"/>
    </location>
</feature>
<feature type="signal peptide" evidence="3">
    <location>
        <begin position="1"/>
        <end position="29"/>
    </location>
</feature>
<feature type="compositionally biased region" description="Polar residues" evidence="1">
    <location>
        <begin position="749"/>
        <end position="801"/>
    </location>
</feature>
<evidence type="ECO:0000313" key="6">
    <source>
        <dbReference type="Proteomes" id="UP001249851"/>
    </source>
</evidence>
<evidence type="ECO:0000256" key="2">
    <source>
        <dbReference type="SAM" id="Phobius"/>
    </source>
</evidence>
<feature type="compositionally biased region" description="Polar residues" evidence="1">
    <location>
        <begin position="902"/>
        <end position="928"/>
    </location>
</feature>
<feature type="compositionally biased region" description="Polar residues" evidence="1">
    <location>
        <begin position="708"/>
        <end position="719"/>
    </location>
</feature>
<accession>A0AAD9V157</accession>
<feature type="compositionally biased region" description="Basic and acidic residues" evidence="1">
    <location>
        <begin position="971"/>
        <end position="983"/>
    </location>
</feature>
<protein>
    <submittedName>
        <fullName evidence="5">L-rhamnose-binding lectin CSL3</fullName>
    </submittedName>
</protein>
<evidence type="ECO:0000256" key="3">
    <source>
        <dbReference type="SAM" id="SignalP"/>
    </source>
</evidence>
<keyword evidence="2" id="KW-1133">Transmembrane helix</keyword>
<dbReference type="EMBL" id="JARQWQ010000050">
    <property type="protein sequence ID" value="KAK2557386.1"/>
    <property type="molecule type" value="Genomic_DNA"/>
</dbReference>
<reference evidence="5" key="1">
    <citation type="journal article" date="2023" name="G3 (Bethesda)">
        <title>Whole genome assembly and annotation of the endangered Caribbean coral Acropora cervicornis.</title>
        <authorList>
            <person name="Selwyn J.D."/>
            <person name="Vollmer S.V."/>
        </authorList>
    </citation>
    <scope>NUCLEOTIDE SEQUENCE</scope>
    <source>
        <strain evidence="5">K2</strain>
    </source>
</reference>
<feature type="chain" id="PRO_5042028316" evidence="3">
    <location>
        <begin position="30"/>
        <end position="995"/>
    </location>
</feature>
<feature type="region of interest" description="Disordered" evidence="1">
    <location>
        <begin position="207"/>
        <end position="230"/>
    </location>
</feature>
<feature type="region of interest" description="Disordered" evidence="1">
    <location>
        <begin position="735"/>
        <end position="861"/>
    </location>
</feature>
<evidence type="ECO:0000256" key="1">
    <source>
        <dbReference type="SAM" id="MobiDB-lite"/>
    </source>
</evidence>
<comment type="caution">
    <text evidence="5">The sequence shown here is derived from an EMBL/GenBank/DDBJ whole genome shotgun (WGS) entry which is preliminary data.</text>
</comment>
<feature type="domain" description="SUEL-type lectin" evidence="4">
    <location>
        <begin position="44"/>
        <end position="148"/>
    </location>
</feature>
<dbReference type="Gene3D" id="2.60.120.740">
    <property type="match status" value="1"/>
</dbReference>
<dbReference type="Pfam" id="PF02140">
    <property type="entry name" value="SUEL_Lectin"/>
    <property type="match status" value="1"/>
</dbReference>
<feature type="compositionally biased region" description="Basic residues" evidence="1">
    <location>
        <begin position="264"/>
        <end position="273"/>
    </location>
</feature>